<protein>
    <submittedName>
        <fullName evidence="2">Uncharacterized protein</fullName>
    </submittedName>
</protein>
<keyword evidence="3" id="KW-1185">Reference proteome</keyword>
<evidence type="ECO:0000313" key="2">
    <source>
        <dbReference type="EMBL" id="AEE53205.1"/>
    </source>
</evidence>
<proteinExistence type="predicted"/>
<feature type="compositionally biased region" description="Acidic residues" evidence="1">
    <location>
        <begin position="155"/>
        <end position="170"/>
    </location>
</feature>
<reference key="2">
    <citation type="submission" date="2011-04" db="EMBL/GenBank/DDBJ databases">
        <title>Complete sequence of chromosome of Haliscomenobacter hydrossis DSM 1100.</title>
        <authorList>
            <consortium name="US DOE Joint Genome Institute (JGI-PGF)"/>
            <person name="Lucas S."/>
            <person name="Han J."/>
            <person name="Lapidus A."/>
            <person name="Bruce D."/>
            <person name="Goodwin L."/>
            <person name="Pitluck S."/>
            <person name="Peters L."/>
            <person name="Kyrpides N."/>
            <person name="Mavromatis K."/>
            <person name="Ivanova N."/>
            <person name="Ovchinnikova G."/>
            <person name="Pagani I."/>
            <person name="Daligault H."/>
            <person name="Detter J.C."/>
            <person name="Han C."/>
            <person name="Land M."/>
            <person name="Hauser L."/>
            <person name="Markowitz V."/>
            <person name="Cheng J.-F."/>
            <person name="Hugenholtz P."/>
            <person name="Woyke T."/>
            <person name="Wu D."/>
            <person name="Verbarg S."/>
            <person name="Frueling A."/>
            <person name="Brambilla E."/>
            <person name="Klenk H.-P."/>
            <person name="Eisen J.A."/>
        </authorList>
    </citation>
    <scope>NUCLEOTIDE SEQUENCE</scope>
    <source>
        <strain>DSM 1100</strain>
    </source>
</reference>
<dbReference type="KEGG" id="hhy:Halhy_5380"/>
<gene>
    <name evidence="2" type="ordered locus">Halhy_5380</name>
</gene>
<feature type="region of interest" description="Disordered" evidence="1">
    <location>
        <begin position="121"/>
        <end position="229"/>
    </location>
</feature>
<name>F4KQ01_HALH1</name>
<sequence length="330" mass="37325">MNAESFANLLKEYAHLYQLPMEELRTMVMQYPYCHNLQVLLQEKSELDQHPDREKTLAKAATYAIDRKQLFKRLKLMREQRTKPKAEAYHLGEDFLELKDLSIVQADLEKIALGVYQDPTSSQTMAIDPEPPSSIDAEPKTEPSINSWNGAWDGSTEEETELDTSFEEAVIDLSQTPSLPTNEPPAILDPVKDLDESDTSDPELPTHTPPHPNPHPISPTPKKAFSSWSRTDQSAYLQASVQQLLAAEQLDHKKNKHLGSVESKNEVSKKAWQSIVDGDSMASETWAQLLVAQKQYHKAIEVYERLMLLIPEKSIFFAAQIESIKKSLST</sequence>
<dbReference type="HOGENOM" id="CLU_841366_0_0_10"/>
<feature type="compositionally biased region" description="Pro residues" evidence="1">
    <location>
        <begin position="207"/>
        <end position="219"/>
    </location>
</feature>
<evidence type="ECO:0000313" key="3">
    <source>
        <dbReference type="Proteomes" id="UP000008461"/>
    </source>
</evidence>
<dbReference type="RefSeq" id="WP_013767739.1">
    <property type="nucleotide sequence ID" value="NC_015510.1"/>
</dbReference>
<dbReference type="Proteomes" id="UP000008461">
    <property type="component" value="Chromosome"/>
</dbReference>
<accession>F4KQ01</accession>
<dbReference type="STRING" id="760192.Halhy_5380"/>
<dbReference type="AlphaFoldDB" id="F4KQ01"/>
<evidence type="ECO:0000256" key="1">
    <source>
        <dbReference type="SAM" id="MobiDB-lite"/>
    </source>
</evidence>
<reference evidence="2 3" key="1">
    <citation type="journal article" date="2011" name="Stand. Genomic Sci.">
        <title>Complete genome sequence of Haliscomenobacter hydrossis type strain (O).</title>
        <authorList>
            <consortium name="US DOE Joint Genome Institute (JGI-PGF)"/>
            <person name="Daligault H."/>
            <person name="Lapidus A."/>
            <person name="Zeytun A."/>
            <person name="Nolan M."/>
            <person name="Lucas S."/>
            <person name="Del Rio T.G."/>
            <person name="Tice H."/>
            <person name="Cheng J.F."/>
            <person name="Tapia R."/>
            <person name="Han C."/>
            <person name="Goodwin L."/>
            <person name="Pitluck S."/>
            <person name="Liolios K."/>
            <person name="Pagani I."/>
            <person name="Ivanova N."/>
            <person name="Huntemann M."/>
            <person name="Mavromatis K."/>
            <person name="Mikhailova N."/>
            <person name="Pati A."/>
            <person name="Chen A."/>
            <person name="Palaniappan K."/>
            <person name="Land M."/>
            <person name="Hauser L."/>
            <person name="Brambilla E.M."/>
            <person name="Rohde M."/>
            <person name="Verbarg S."/>
            <person name="Goker M."/>
            <person name="Bristow J."/>
            <person name="Eisen J.A."/>
            <person name="Markowitz V."/>
            <person name="Hugenholtz P."/>
            <person name="Kyrpides N.C."/>
            <person name="Klenk H.P."/>
            <person name="Woyke T."/>
        </authorList>
    </citation>
    <scope>NUCLEOTIDE SEQUENCE [LARGE SCALE GENOMIC DNA]</scope>
    <source>
        <strain evidence="3">ATCC 27775 / DSM 1100 / LMG 10767 / O</strain>
    </source>
</reference>
<dbReference type="EMBL" id="CP002691">
    <property type="protein sequence ID" value="AEE53205.1"/>
    <property type="molecule type" value="Genomic_DNA"/>
</dbReference>
<organism evidence="2 3">
    <name type="scientific">Haliscomenobacter hydrossis (strain ATCC 27775 / DSM 1100 / LMG 10767 / O)</name>
    <dbReference type="NCBI Taxonomy" id="760192"/>
    <lineage>
        <taxon>Bacteria</taxon>
        <taxon>Pseudomonadati</taxon>
        <taxon>Bacteroidota</taxon>
        <taxon>Saprospiria</taxon>
        <taxon>Saprospirales</taxon>
        <taxon>Haliscomenobacteraceae</taxon>
        <taxon>Haliscomenobacter</taxon>
    </lineage>
</organism>
<dbReference type="OrthoDB" id="594666at2"/>